<evidence type="ECO:0000259" key="4">
    <source>
        <dbReference type="Pfam" id="PF16712"/>
    </source>
</evidence>
<dbReference type="InterPro" id="IPR032009">
    <property type="entry name" value="SCAB_CC"/>
</dbReference>
<evidence type="ECO:0000256" key="3">
    <source>
        <dbReference type="SAM" id="SignalP"/>
    </source>
</evidence>
<dbReference type="InterPro" id="IPR017853">
    <property type="entry name" value="GH"/>
</dbReference>
<organism evidence="5 6">
    <name type="scientific">Zea mays</name>
    <name type="common">Maize</name>
    <dbReference type="NCBI Taxonomy" id="4577"/>
    <lineage>
        <taxon>Eukaryota</taxon>
        <taxon>Viridiplantae</taxon>
        <taxon>Streptophyta</taxon>
        <taxon>Embryophyta</taxon>
        <taxon>Tracheophyta</taxon>
        <taxon>Spermatophyta</taxon>
        <taxon>Magnoliopsida</taxon>
        <taxon>Liliopsida</taxon>
        <taxon>Poales</taxon>
        <taxon>Poaceae</taxon>
        <taxon>PACMAD clade</taxon>
        <taxon>Panicoideae</taxon>
        <taxon>Andropogonodae</taxon>
        <taxon>Andropogoneae</taxon>
        <taxon>Tripsacinae</taxon>
        <taxon>Zea</taxon>
    </lineage>
</organism>
<accession>A0A804PTD3</accession>
<dbReference type="PANTHER" id="PTHR42721">
    <property type="entry name" value="SUGAR HYDROLASE-RELATED"/>
    <property type="match status" value="1"/>
</dbReference>
<comment type="similarity">
    <text evidence="1">Belongs to the glycosyl hydrolase 3 family.</text>
</comment>
<sequence length="171" mass="19007">MEGRTLLSLLHVVAVLVAKKTSQLGDRSPAIPRLGVPAYKWWSEALHGISNQGRDIHLDGPLRAATSFPQVILTAASFNPHLWYRIGQASTDAKRIIDEERANARLDIGSAKASVQKIQSALKEQETISHRTGKQAPQNQHMLQNHMMWVSTPKLKSNLVAKHQSQKLLVQ</sequence>
<dbReference type="InParanoid" id="A0A804PTD3"/>
<keyword evidence="3" id="KW-0732">Signal</keyword>
<dbReference type="SUPFAM" id="SSF51445">
    <property type="entry name" value="(Trans)glycosidases"/>
    <property type="match status" value="1"/>
</dbReference>
<dbReference type="Gene3D" id="3.20.20.300">
    <property type="entry name" value="Glycoside hydrolase, family 3, N-terminal domain"/>
    <property type="match status" value="1"/>
</dbReference>
<dbReference type="Gramene" id="Zm00001eb264860_T001">
    <property type="protein sequence ID" value="Zm00001eb264860_P001"/>
    <property type="gene ID" value="Zm00001eb264860"/>
</dbReference>
<evidence type="ECO:0000313" key="5">
    <source>
        <dbReference type="EnsemblPlants" id="Zm00001eb264860_P001"/>
    </source>
</evidence>
<evidence type="ECO:0000256" key="2">
    <source>
        <dbReference type="ARBA" id="ARBA00022801"/>
    </source>
</evidence>
<dbReference type="InterPro" id="IPR044993">
    <property type="entry name" value="BXL"/>
</dbReference>
<dbReference type="Proteomes" id="UP000007305">
    <property type="component" value="Chromosome 6"/>
</dbReference>
<dbReference type="AlphaFoldDB" id="A0A804PTD3"/>
<feature type="chain" id="PRO_5032501940" description="Stomatal closure-related actin-binding protein coiled-coil domain-containing protein" evidence="3">
    <location>
        <begin position="19"/>
        <end position="171"/>
    </location>
</feature>
<dbReference type="Pfam" id="PF16712">
    <property type="entry name" value="SCAB_CC"/>
    <property type="match status" value="1"/>
</dbReference>
<reference evidence="5" key="3">
    <citation type="submission" date="2021-05" db="UniProtKB">
        <authorList>
            <consortium name="EnsemblPlants"/>
        </authorList>
    </citation>
    <scope>IDENTIFICATION</scope>
    <source>
        <strain evidence="5">cv. B73</strain>
    </source>
</reference>
<proteinExistence type="inferred from homology"/>
<evidence type="ECO:0000256" key="1">
    <source>
        <dbReference type="ARBA" id="ARBA00005336"/>
    </source>
</evidence>
<keyword evidence="6" id="KW-1185">Reference proteome</keyword>
<dbReference type="EnsemblPlants" id="Zm00001eb264860_T001">
    <property type="protein sequence ID" value="Zm00001eb264860_P001"/>
    <property type="gene ID" value="Zm00001eb264860"/>
</dbReference>
<dbReference type="GO" id="GO:0009044">
    <property type="term" value="F:xylan 1,4-beta-xylosidase activity"/>
    <property type="evidence" value="ECO:0007669"/>
    <property type="project" value="InterPro"/>
</dbReference>
<feature type="domain" description="Stomatal closure-related actin-binding protein coiled-coil" evidence="4">
    <location>
        <begin position="87"/>
        <end position="136"/>
    </location>
</feature>
<dbReference type="GO" id="GO:0045493">
    <property type="term" value="P:xylan catabolic process"/>
    <property type="evidence" value="ECO:0007669"/>
    <property type="project" value="InterPro"/>
</dbReference>
<feature type="signal peptide" evidence="3">
    <location>
        <begin position="1"/>
        <end position="18"/>
    </location>
</feature>
<reference evidence="6" key="1">
    <citation type="journal article" date="2009" name="Science">
        <title>The B73 maize genome: complexity, diversity, and dynamics.</title>
        <authorList>
            <person name="Schnable P.S."/>
            <person name="Ware D."/>
            <person name="Fulton R.S."/>
            <person name="Stein J.C."/>
            <person name="Wei F."/>
            <person name="Pasternak S."/>
            <person name="Liang C."/>
            <person name="Zhang J."/>
            <person name="Fulton L."/>
            <person name="Graves T.A."/>
            <person name="Minx P."/>
            <person name="Reily A.D."/>
            <person name="Courtney L."/>
            <person name="Kruchowski S.S."/>
            <person name="Tomlinson C."/>
            <person name="Strong C."/>
            <person name="Delehaunty K."/>
            <person name="Fronick C."/>
            <person name="Courtney B."/>
            <person name="Rock S.M."/>
            <person name="Belter E."/>
            <person name="Du F."/>
            <person name="Kim K."/>
            <person name="Abbott R.M."/>
            <person name="Cotton M."/>
            <person name="Levy A."/>
            <person name="Marchetto P."/>
            <person name="Ochoa K."/>
            <person name="Jackson S.M."/>
            <person name="Gillam B."/>
            <person name="Chen W."/>
            <person name="Yan L."/>
            <person name="Higginbotham J."/>
            <person name="Cardenas M."/>
            <person name="Waligorski J."/>
            <person name="Applebaum E."/>
            <person name="Phelps L."/>
            <person name="Falcone J."/>
            <person name="Kanchi K."/>
            <person name="Thane T."/>
            <person name="Scimone A."/>
            <person name="Thane N."/>
            <person name="Henke J."/>
            <person name="Wang T."/>
            <person name="Ruppert J."/>
            <person name="Shah N."/>
            <person name="Rotter K."/>
            <person name="Hodges J."/>
            <person name="Ingenthron E."/>
            <person name="Cordes M."/>
            <person name="Kohlberg S."/>
            <person name="Sgro J."/>
            <person name="Delgado B."/>
            <person name="Mead K."/>
            <person name="Chinwalla A."/>
            <person name="Leonard S."/>
            <person name="Crouse K."/>
            <person name="Collura K."/>
            <person name="Kudrna D."/>
            <person name="Currie J."/>
            <person name="He R."/>
            <person name="Angelova A."/>
            <person name="Rajasekar S."/>
            <person name="Mueller T."/>
            <person name="Lomeli R."/>
            <person name="Scara G."/>
            <person name="Ko A."/>
            <person name="Delaney K."/>
            <person name="Wissotski M."/>
            <person name="Lopez G."/>
            <person name="Campos D."/>
            <person name="Braidotti M."/>
            <person name="Ashley E."/>
            <person name="Golser W."/>
            <person name="Kim H."/>
            <person name="Lee S."/>
            <person name="Lin J."/>
            <person name="Dujmic Z."/>
            <person name="Kim W."/>
            <person name="Talag J."/>
            <person name="Zuccolo A."/>
            <person name="Fan C."/>
            <person name="Sebastian A."/>
            <person name="Kramer M."/>
            <person name="Spiegel L."/>
            <person name="Nascimento L."/>
            <person name="Zutavern T."/>
            <person name="Miller B."/>
            <person name="Ambroise C."/>
            <person name="Muller S."/>
            <person name="Spooner W."/>
            <person name="Narechania A."/>
            <person name="Ren L."/>
            <person name="Wei S."/>
            <person name="Kumari S."/>
            <person name="Faga B."/>
            <person name="Levy M.J."/>
            <person name="McMahan L."/>
            <person name="Van Buren P."/>
            <person name="Vaughn M.W."/>
            <person name="Ying K."/>
            <person name="Yeh C.-T."/>
            <person name="Emrich S.J."/>
            <person name="Jia Y."/>
            <person name="Kalyanaraman A."/>
            <person name="Hsia A.-P."/>
            <person name="Barbazuk W.B."/>
            <person name="Baucom R.S."/>
            <person name="Brutnell T.P."/>
            <person name="Carpita N.C."/>
            <person name="Chaparro C."/>
            <person name="Chia J.-M."/>
            <person name="Deragon J.-M."/>
            <person name="Estill J.C."/>
            <person name="Fu Y."/>
            <person name="Jeddeloh J.A."/>
            <person name="Han Y."/>
            <person name="Lee H."/>
            <person name="Li P."/>
            <person name="Lisch D.R."/>
            <person name="Liu S."/>
            <person name="Liu Z."/>
            <person name="Nagel D.H."/>
            <person name="McCann M.C."/>
            <person name="SanMiguel P."/>
            <person name="Myers A.M."/>
            <person name="Nettleton D."/>
            <person name="Nguyen J."/>
            <person name="Penning B.W."/>
            <person name="Ponnala L."/>
            <person name="Schneider K.L."/>
            <person name="Schwartz D.C."/>
            <person name="Sharma A."/>
            <person name="Soderlund C."/>
            <person name="Springer N.M."/>
            <person name="Sun Q."/>
            <person name="Wang H."/>
            <person name="Waterman M."/>
            <person name="Westerman R."/>
            <person name="Wolfgruber T.K."/>
            <person name="Yang L."/>
            <person name="Yu Y."/>
            <person name="Zhang L."/>
            <person name="Zhou S."/>
            <person name="Zhu Q."/>
            <person name="Bennetzen J.L."/>
            <person name="Dawe R.K."/>
            <person name="Jiang J."/>
            <person name="Jiang N."/>
            <person name="Presting G.G."/>
            <person name="Wessler S.R."/>
            <person name="Aluru S."/>
            <person name="Martienssen R.A."/>
            <person name="Clifton S.W."/>
            <person name="McCombie W.R."/>
            <person name="Wing R.A."/>
            <person name="Wilson R.K."/>
        </authorList>
    </citation>
    <scope>NUCLEOTIDE SEQUENCE [LARGE SCALE GENOMIC DNA]</scope>
    <source>
        <strain evidence="6">cv. B73</strain>
    </source>
</reference>
<dbReference type="PANTHER" id="PTHR42721:SF3">
    <property type="entry name" value="BETA-D-XYLOSIDASE 5-RELATED"/>
    <property type="match status" value="1"/>
</dbReference>
<protein>
    <recommendedName>
        <fullName evidence="4">Stomatal closure-related actin-binding protein coiled-coil domain-containing protein</fullName>
    </recommendedName>
</protein>
<name>A0A804PTD3_MAIZE</name>
<evidence type="ECO:0000313" key="6">
    <source>
        <dbReference type="Proteomes" id="UP000007305"/>
    </source>
</evidence>
<dbReference type="InterPro" id="IPR036962">
    <property type="entry name" value="Glyco_hydro_3_N_sf"/>
</dbReference>
<keyword evidence="2" id="KW-0378">Hydrolase</keyword>
<reference evidence="5" key="2">
    <citation type="submission" date="2019-07" db="EMBL/GenBank/DDBJ databases">
        <authorList>
            <person name="Seetharam A."/>
            <person name="Woodhouse M."/>
            <person name="Cannon E."/>
        </authorList>
    </citation>
    <scope>NUCLEOTIDE SEQUENCE [LARGE SCALE GENOMIC DNA]</scope>
    <source>
        <strain evidence="5">cv. B73</strain>
    </source>
</reference>